<sequence length="445" mass="48347">MARPRQPLLICLLLSELLCLARMCHAFLGPATTHIPKLALSKSSYYSKLARNHFFIHGSAAEEEEKKEEGDEYLYSVASSGLKALVIECRDDSGNDLDPSLLSDFLMEIGACSVSIEDSNRGTAAETPVYREPPTGGVVFDGADTLAGTPTGALQATAAAAAAPRPLWAASRVVAHLPAAWNSEEVVMLVGATFELAVLPAFRVEDIQDRDWVSAVQENWQPMILGSVRVKFPWHSDLPAEEGVTDILLQGGAAFGTGDHPTTRMCARWVQEQAQRARPGTTLLDYGAGSGILGMIAMKFGIQRVVGVEIDRDAIRTAIENAKLNKLEMEFYLPEEIEANSNGLSVRLNKLKEKYNHDVSVENIQSDEKFDITVANILAGPLKKLAPIIAKFTKEGGVLGLSGIIDHQADIMLEVYSTYFDDMKVVEEEGGWVCVSGVRNSVNAQ</sequence>
<keyword evidence="6" id="KW-0732">Signal</keyword>
<dbReference type="InterPro" id="IPR029063">
    <property type="entry name" value="SAM-dependent_MTases_sf"/>
</dbReference>
<dbReference type="GO" id="GO:0032259">
    <property type="term" value="P:methylation"/>
    <property type="evidence" value="ECO:0007669"/>
    <property type="project" value="UniProtKB-KW"/>
</dbReference>
<dbReference type="PANTHER" id="PTHR43648:SF1">
    <property type="entry name" value="ELECTRON TRANSFER FLAVOPROTEIN BETA SUBUNIT LYSINE METHYLTRANSFERASE"/>
    <property type="match status" value="1"/>
</dbReference>
<dbReference type="EMBL" id="HBIU01009780">
    <property type="protein sequence ID" value="CAE0625377.1"/>
    <property type="molecule type" value="Transcribed_RNA"/>
</dbReference>
<dbReference type="GO" id="GO:0016279">
    <property type="term" value="F:protein-lysine N-methyltransferase activity"/>
    <property type="evidence" value="ECO:0007669"/>
    <property type="project" value="TreeGrafter"/>
</dbReference>
<gene>
    <name evidence="7" type="ORF">HAKA00212_LOCUS4046</name>
</gene>
<dbReference type="CDD" id="cd02440">
    <property type="entry name" value="AdoMet_MTases"/>
    <property type="match status" value="1"/>
</dbReference>
<reference evidence="7" key="1">
    <citation type="submission" date="2021-01" db="EMBL/GenBank/DDBJ databases">
        <authorList>
            <person name="Corre E."/>
            <person name="Pelletier E."/>
            <person name="Niang G."/>
            <person name="Scheremetjew M."/>
            <person name="Finn R."/>
            <person name="Kale V."/>
            <person name="Holt S."/>
            <person name="Cochrane G."/>
            <person name="Meng A."/>
            <person name="Brown T."/>
            <person name="Cohen L."/>
        </authorList>
    </citation>
    <scope>NUCLEOTIDE SEQUENCE</scope>
    <source>
        <strain evidence="7">CCMP3107</strain>
    </source>
</reference>
<name>A0A6V2SG66_HETAK</name>
<dbReference type="Gene3D" id="3.40.50.150">
    <property type="entry name" value="Vaccinia Virus protein VP39"/>
    <property type="match status" value="1"/>
</dbReference>
<evidence type="ECO:0000256" key="5">
    <source>
        <dbReference type="ARBA" id="ARBA00042266"/>
    </source>
</evidence>
<dbReference type="AlphaFoldDB" id="A0A6V2SG66"/>
<protein>
    <recommendedName>
        <fullName evidence="5">ETFB lysine methyltransferase</fullName>
    </recommendedName>
    <alternativeName>
        <fullName evidence="4">Protein N-lysine methyltransferase METTL20</fullName>
    </alternativeName>
</protein>
<comment type="similarity">
    <text evidence="3">Belongs to the methyltransferase superfamily. ETFBKMT family.</text>
</comment>
<evidence type="ECO:0000256" key="6">
    <source>
        <dbReference type="SAM" id="SignalP"/>
    </source>
</evidence>
<dbReference type="InterPro" id="IPR050078">
    <property type="entry name" value="Ribosomal_L11_MeTrfase_PrmA"/>
</dbReference>
<organism evidence="7">
    <name type="scientific">Heterosigma akashiwo</name>
    <name type="common">Chromophytic alga</name>
    <name type="synonym">Heterosigma carterae</name>
    <dbReference type="NCBI Taxonomy" id="2829"/>
    <lineage>
        <taxon>Eukaryota</taxon>
        <taxon>Sar</taxon>
        <taxon>Stramenopiles</taxon>
        <taxon>Ochrophyta</taxon>
        <taxon>Raphidophyceae</taxon>
        <taxon>Chattonellales</taxon>
        <taxon>Chattonellaceae</taxon>
        <taxon>Heterosigma</taxon>
    </lineage>
</organism>
<feature type="chain" id="PRO_5030160998" description="ETFB lysine methyltransferase" evidence="6">
    <location>
        <begin position="27"/>
        <end position="445"/>
    </location>
</feature>
<evidence type="ECO:0000256" key="3">
    <source>
        <dbReference type="ARBA" id="ARBA00037932"/>
    </source>
</evidence>
<dbReference type="SUPFAM" id="SSF53335">
    <property type="entry name" value="S-adenosyl-L-methionine-dependent methyltransferases"/>
    <property type="match status" value="1"/>
</dbReference>
<accession>A0A6V2SG66</accession>
<keyword evidence="1" id="KW-0489">Methyltransferase</keyword>
<evidence type="ECO:0000256" key="2">
    <source>
        <dbReference type="ARBA" id="ARBA00022679"/>
    </source>
</evidence>
<feature type="signal peptide" evidence="6">
    <location>
        <begin position="1"/>
        <end position="26"/>
    </location>
</feature>
<dbReference type="PANTHER" id="PTHR43648">
    <property type="entry name" value="ELECTRON TRANSFER FLAVOPROTEIN BETA SUBUNIT LYSINE METHYLTRANSFERASE"/>
    <property type="match status" value="1"/>
</dbReference>
<evidence type="ECO:0000256" key="1">
    <source>
        <dbReference type="ARBA" id="ARBA00022603"/>
    </source>
</evidence>
<dbReference type="Pfam" id="PF06325">
    <property type="entry name" value="PrmA"/>
    <property type="match status" value="1"/>
</dbReference>
<evidence type="ECO:0000256" key="4">
    <source>
        <dbReference type="ARBA" id="ARBA00041867"/>
    </source>
</evidence>
<proteinExistence type="inferred from homology"/>
<keyword evidence="2" id="KW-0808">Transferase</keyword>
<evidence type="ECO:0000313" key="7">
    <source>
        <dbReference type="EMBL" id="CAE0625377.1"/>
    </source>
</evidence>